<evidence type="ECO:0000313" key="2">
    <source>
        <dbReference type="Proteomes" id="UP000199420"/>
    </source>
</evidence>
<dbReference type="Proteomes" id="UP000199420">
    <property type="component" value="Unassembled WGS sequence"/>
</dbReference>
<dbReference type="RefSeq" id="WP_091336152.1">
    <property type="nucleotide sequence ID" value="NZ_FNYC01000003.1"/>
</dbReference>
<protein>
    <recommendedName>
        <fullName evidence="3">DUF3293 domain-containing protein</fullName>
    </recommendedName>
</protein>
<name>A0A1H6UHH5_9GAMM</name>
<dbReference type="EMBL" id="FNYC01000003">
    <property type="protein sequence ID" value="SEI87232.1"/>
    <property type="molecule type" value="Genomic_DNA"/>
</dbReference>
<sequence length="134" mass="14591">MDDELLRAYCRSAYRVRLHSGGAAIIRIGEPLPAALRPLAGDRDWGFFTAWNPRSRPQSAKANRQAQRQLLADLQDDASLDVHPALGCGTDGWREPSFWIVGIAPATLQQLGERYGQNAWLSGHGAGTAGLRLG</sequence>
<dbReference type="OrthoDB" id="6024680at2"/>
<organism evidence="1 2">
    <name type="scientific">Frateuria terrea</name>
    <dbReference type="NCBI Taxonomy" id="529704"/>
    <lineage>
        <taxon>Bacteria</taxon>
        <taxon>Pseudomonadati</taxon>
        <taxon>Pseudomonadota</taxon>
        <taxon>Gammaproteobacteria</taxon>
        <taxon>Lysobacterales</taxon>
        <taxon>Rhodanobacteraceae</taxon>
        <taxon>Frateuria</taxon>
    </lineage>
</organism>
<accession>A0A1H6UHH5</accession>
<dbReference type="STRING" id="529704.SAMN02927913_1842"/>
<evidence type="ECO:0000313" key="1">
    <source>
        <dbReference type="EMBL" id="SEI87232.1"/>
    </source>
</evidence>
<dbReference type="Pfam" id="PF11697">
    <property type="entry name" value="DUF3293"/>
    <property type="match status" value="1"/>
</dbReference>
<dbReference type="AlphaFoldDB" id="A0A1H6UHH5"/>
<dbReference type="InterPro" id="IPR021710">
    <property type="entry name" value="DUF3293"/>
</dbReference>
<gene>
    <name evidence="1" type="ORF">SAMN04487997_1882</name>
</gene>
<evidence type="ECO:0008006" key="3">
    <source>
        <dbReference type="Google" id="ProtNLM"/>
    </source>
</evidence>
<proteinExistence type="predicted"/>
<keyword evidence="2" id="KW-1185">Reference proteome</keyword>
<reference evidence="1 2" key="1">
    <citation type="submission" date="2016-10" db="EMBL/GenBank/DDBJ databases">
        <authorList>
            <person name="de Groot N.N."/>
        </authorList>
    </citation>
    <scope>NUCLEOTIDE SEQUENCE [LARGE SCALE GENOMIC DNA]</scope>
    <source>
        <strain evidence="1 2">DSM 26515</strain>
    </source>
</reference>